<dbReference type="PANTHER" id="PTHR11475:SF4">
    <property type="entry name" value="CHORION PEROXIDASE"/>
    <property type="match status" value="1"/>
</dbReference>
<dbReference type="GO" id="GO:0004601">
    <property type="term" value="F:peroxidase activity"/>
    <property type="evidence" value="ECO:0007669"/>
    <property type="project" value="UniProtKB-KW"/>
</dbReference>
<dbReference type="PROSITE" id="PS50292">
    <property type="entry name" value="PEROXIDASE_3"/>
    <property type="match status" value="1"/>
</dbReference>
<protein>
    <submittedName>
        <fullName evidence="4">Peroxidase</fullName>
    </submittedName>
</protein>
<evidence type="ECO:0000256" key="2">
    <source>
        <dbReference type="ARBA" id="ARBA00022525"/>
    </source>
</evidence>
<dbReference type="Pfam" id="PF03098">
    <property type="entry name" value="An_peroxidase"/>
    <property type="match status" value="1"/>
</dbReference>
<dbReference type="GO" id="GO:0005576">
    <property type="term" value="C:extracellular region"/>
    <property type="evidence" value="ECO:0007669"/>
    <property type="project" value="UniProtKB-SubCell"/>
</dbReference>
<proteinExistence type="predicted"/>
<dbReference type="AlphaFoldDB" id="A0A518D9T5"/>
<name>A0A518D9T5_9BACT</name>
<dbReference type="Gene3D" id="1.10.640.10">
    <property type="entry name" value="Haem peroxidase domain superfamily, animal type"/>
    <property type="match status" value="1"/>
</dbReference>
<dbReference type="PANTHER" id="PTHR11475">
    <property type="entry name" value="OXIDASE/PEROXIDASE"/>
    <property type="match status" value="1"/>
</dbReference>
<dbReference type="OrthoDB" id="9765610at2"/>
<evidence type="ECO:0000313" key="4">
    <source>
        <dbReference type="EMBL" id="QDU88249.1"/>
    </source>
</evidence>
<keyword evidence="5" id="KW-1185">Reference proteome</keyword>
<dbReference type="InterPro" id="IPR010255">
    <property type="entry name" value="Haem_peroxidase_sf"/>
</dbReference>
<dbReference type="GO" id="GO:0020037">
    <property type="term" value="F:heme binding"/>
    <property type="evidence" value="ECO:0007669"/>
    <property type="project" value="InterPro"/>
</dbReference>
<evidence type="ECO:0000256" key="3">
    <source>
        <dbReference type="ARBA" id="ARBA00023180"/>
    </source>
</evidence>
<keyword evidence="4" id="KW-0560">Oxidoreductase</keyword>
<keyword evidence="4" id="KW-0575">Peroxidase</keyword>
<comment type="subcellular location">
    <subcellularLocation>
        <location evidence="1">Secreted</location>
    </subcellularLocation>
</comment>
<dbReference type="EMBL" id="CP036291">
    <property type="protein sequence ID" value="QDU88249.1"/>
    <property type="molecule type" value="Genomic_DNA"/>
</dbReference>
<sequence length="664" mass="71043">MISARIRAATIAIVAGLGGAAEAQLALDTRSLDGSGNNLSDATQGQSNTPYLRQATTWYTDGVGEMLSDSDLPNARYISNRVFQDDFVNIFDEQGVTQMGWAWAQFIDHTIGLKGGVDPSLPTASLGNAPIAFDGSDPLEQFNNSFGAIPFSRVAASVGTGTDAANPREQTNTVSSYIDGWAIYGGADDRLEWLREGPVDGDLSNNSAYLLTRTVNGQQYLPTATSRGDASSAPGMDIDGQLFGDPDSRRIAGDVRANENIALTSLQTLFVREHNRIVDQLSSTSLTEEEKFQIARKVVGAEQQAITYQEFLPALGVDVGAYNGYDPGVNAAISNEFATVAYRAHSMIHGEIEMEVEAGRFSQSQLDAFQAYGLNVEVNGSEVGIAVPLNRAYFNPELVDTFGVETILAAASSEAQYKNDHLIDNQLRSLLFGIPNPGYDPTALDGPDSVQYFDGVVDLAAIDIQRGRDHGVASYNDMREAFGLTRVTSFMEITGESTESLTVGIDDPSVIDFAFDPGDAVLTDVPQVQSLAGRLKAIYGDVDQVDAFVGLFAEAHLDGVSMGELANAMWVDQFSRLRDGDRYWYENDADLALIESLYGIGVSSSLHDIMVANSGGLLAAGDLQQNVFLTSVASVPEPGAGLMMTVLLALAAARGRLPRRAAVA</sequence>
<organism evidence="4 5">
    <name type="scientific">Pirellulimonas nuda</name>
    <dbReference type="NCBI Taxonomy" id="2528009"/>
    <lineage>
        <taxon>Bacteria</taxon>
        <taxon>Pseudomonadati</taxon>
        <taxon>Planctomycetota</taxon>
        <taxon>Planctomycetia</taxon>
        <taxon>Pirellulales</taxon>
        <taxon>Lacipirellulaceae</taxon>
        <taxon>Pirellulimonas</taxon>
    </lineage>
</organism>
<keyword evidence="3" id="KW-0325">Glycoprotein</keyword>
<evidence type="ECO:0000256" key="1">
    <source>
        <dbReference type="ARBA" id="ARBA00004613"/>
    </source>
</evidence>
<dbReference type="GO" id="GO:0006979">
    <property type="term" value="P:response to oxidative stress"/>
    <property type="evidence" value="ECO:0007669"/>
    <property type="project" value="InterPro"/>
</dbReference>
<reference evidence="4 5" key="1">
    <citation type="submission" date="2019-02" db="EMBL/GenBank/DDBJ databases">
        <title>Deep-cultivation of Planctomycetes and their phenomic and genomic characterization uncovers novel biology.</title>
        <authorList>
            <person name="Wiegand S."/>
            <person name="Jogler M."/>
            <person name="Boedeker C."/>
            <person name="Pinto D."/>
            <person name="Vollmers J."/>
            <person name="Rivas-Marin E."/>
            <person name="Kohn T."/>
            <person name="Peeters S.H."/>
            <person name="Heuer A."/>
            <person name="Rast P."/>
            <person name="Oberbeckmann S."/>
            <person name="Bunk B."/>
            <person name="Jeske O."/>
            <person name="Meyerdierks A."/>
            <person name="Storesund J.E."/>
            <person name="Kallscheuer N."/>
            <person name="Luecker S."/>
            <person name="Lage O.M."/>
            <person name="Pohl T."/>
            <person name="Merkel B.J."/>
            <person name="Hornburger P."/>
            <person name="Mueller R.-W."/>
            <person name="Bruemmer F."/>
            <person name="Labrenz M."/>
            <person name="Spormann A.M."/>
            <person name="Op den Camp H."/>
            <person name="Overmann J."/>
            <person name="Amann R."/>
            <person name="Jetten M.S.M."/>
            <person name="Mascher T."/>
            <person name="Medema M.H."/>
            <person name="Devos D.P."/>
            <person name="Kaster A.-K."/>
            <person name="Ovreas L."/>
            <person name="Rohde M."/>
            <person name="Galperin M.Y."/>
            <person name="Jogler C."/>
        </authorList>
    </citation>
    <scope>NUCLEOTIDE SEQUENCE [LARGE SCALE GENOMIC DNA]</scope>
    <source>
        <strain evidence="4 5">Pla175</strain>
    </source>
</reference>
<dbReference type="Proteomes" id="UP000317429">
    <property type="component" value="Chromosome"/>
</dbReference>
<accession>A0A518D9T5</accession>
<evidence type="ECO:0000313" key="5">
    <source>
        <dbReference type="Proteomes" id="UP000317429"/>
    </source>
</evidence>
<dbReference type="KEGG" id="pnd:Pla175_16230"/>
<dbReference type="RefSeq" id="WP_145282975.1">
    <property type="nucleotide sequence ID" value="NZ_CP036291.1"/>
</dbReference>
<gene>
    <name evidence="4" type="ORF">Pla175_16230</name>
</gene>
<dbReference type="InterPro" id="IPR037120">
    <property type="entry name" value="Haem_peroxidase_sf_animal"/>
</dbReference>
<keyword evidence="2" id="KW-0964">Secreted</keyword>
<dbReference type="InterPro" id="IPR019791">
    <property type="entry name" value="Haem_peroxidase_animal"/>
</dbReference>
<dbReference type="SUPFAM" id="SSF48113">
    <property type="entry name" value="Heme-dependent peroxidases"/>
    <property type="match status" value="1"/>
</dbReference>